<name>A0AC34G6A4_9BILA</name>
<organism evidence="1 2">
    <name type="scientific">Panagrolaimus sp. ES5</name>
    <dbReference type="NCBI Taxonomy" id="591445"/>
    <lineage>
        <taxon>Eukaryota</taxon>
        <taxon>Metazoa</taxon>
        <taxon>Ecdysozoa</taxon>
        <taxon>Nematoda</taxon>
        <taxon>Chromadorea</taxon>
        <taxon>Rhabditida</taxon>
        <taxon>Tylenchina</taxon>
        <taxon>Panagrolaimomorpha</taxon>
        <taxon>Panagrolaimoidea</taxon>
        <taxon>Panagrolaimidae</taxon>
        <taxon>Panagrolaimus</taxon>
    </lineage>
</organism>
<reference evidence="2" key="1">
    <citation type="submission" date="2022-11" db="UniProtKB">
        <authorList>
            <consortium name="WormBaseParasite"/>
        </authorList>
    </citation>
    <scope>IDENTIFICATION</scope>
</reference>
<proteinExistence type="predicted"/>
<evidence type="ECO:0000313" key="1">
    <source>
        <dbReference type="Proteomes" id="UP000887579"/>
    </source>
</evidence>
<dbReference type="WBParaSite" id="ES5_v2.g25057.t1">
    <property type="protein sequence ID" value="ES5_v2.g25057.t1"/>
    <property type="gene ID" value="ES5_v2.g25057"/>
</dbReference>
<protein>
    <submittedName>
        <fullName evidence="2">Uncharacterized protein</fullName>
    </submittedName>
</protein>
<sequence>MNEQNSILKDAADDEIEEGEIIDDDDDEADKLEMISDGEIVDHEDDKIYTKKFKKNKSRRYDNTPTSSSRSATASKEKEEKMYKMISIDQSFMDDSSFKKKVLCEKYKNDPRHQFATSETEFVRFNAASIHDPSAALTLKPSQNHELSHDITQGEEEACFSPIAPIYELSKPVPLDEIPMPKEEDYHHFTQSYSTSESAAISQAFFNHSAPFQNNQQQ</sequence>
<accession>A0AC34G6A4</accession>
<evidence type="ECO:0000313" key="2">
    <source>
        <dbReference type="WBParaSite" id="ES5_v2.g25057.t1"/>
    </source>
</evidence>
<dbReference type="Proteomes" id="UP000887579">
    <property type="component" value="Unplaced"/>
</dbReference>